<feature type="domain" description="Zinc-ribbon" evidence="3">
    <location>
        <begin position="2"/>
        <end position="24"/>
    </location>
</feature>
<organism evidence="4 5">
    <name type="scientific">Bifidobacterium boum</name>
    <dbReference type="NCBI Taxonomy" id="78343"/>
    <lineage>
        <taxon>Bacteria</taxon>
        <taxon>Bacillati</taxon>
        <taxon>Actinomycetota</taxon>
        <taxon>Actinomycetes</taxon>
        <taxon>Bifidobacteriales</taxon>
        <taxon>Bifidobacteriaceae</taxon>
        <taxon>Bifidobacterium</taxon>
    </lineage>
</organism>
<evidence type="ECO:0000256" key="2">
    <source>
        <dbReference type="SAM" id="Phobius"/>
    </source>
</evidence>
<feature type="transmembrane region" description="Helical" evidence="2">
    <location>
        <begin position="239"/>
        <end position="259"/>
    </location>
</feature>
<feature type="transmembrane region" description="Helical" evidence="2">
    <location>
        <begin position="513"/>
        <end position="533"/>
    </location>
</feature>
<feature type="transmembrane region" description="Helical" evidence="2">
    <location>
        <begin position="184"/>
        <end position="207"/>
    </location>
</feature>
<keyword evidence="2" id="KW-0812">Transmembrane</keyword>
<reference evidence="4 5" key="1">
    <citation type="submission" date="2020-04" db="EMBL/GenBank/DDBJ databases">
        <authorList>
            <person name="Hitch T.C.A."/>
            <person name="Wylensek D."/>
            <person name="Clavel T."/>
        </authorList>
    </citation>
    <scope>NUCLEOTIDE SEQUENCE [LARGE SCALE GENOMIC DNA]</scope>
    <source>
        <strain evidence="4 5">WCA-130-P53-4B</strain>
    </source>
</reference>
<keyword evidence="2" id="KW-0472">Membrane</keyword>
<feature type="transmembrane region" description="Helical" evidence="2">
    <location>
        <begin position="469"/>
        <end position="492"/>
    </location>
</feature>
<comment type="caution">
    <text evidence="4">The sequence shown here is derived from an EMBL/GenBank/DDBJ whole genome shotgun (WGS) entry which is preliminary data.</text>
</comment>
<dbReference type="InterPro" id="IPR026870">
    <property type="entry name" value="Zinc_ribbon_dom"/>
</dbReference>
<feature type="transmembrane region" description="Helical" evidence="2">
    <location>
        <begin position="346"/>
        <end position="367"/>
    </location>
</feature>
<evidence type="ECO:0000313" key="5">
    <source>
        <dbReference type="Proteomes" id="UP000583419"/>
    </source>
</evidence>
<feature type="transmembrane region" description="Helical" evidence="2">
    <location>
        <begin position="271"/>
        <end position="293"/>
    </location>
</feature>
<feature type="transmembrane region" description="Helical" evidence="2">
    <location>
        <begin position="545"/>
        <end position="566"/>
    </location>
</feature>
<accession>A0A848D9I5</accession>
<protein>
    <submittedName>
        <fullName evidence="4">Zinc-ribbon domain-containing protein</fullName>
    </submittedName>
</protein>
<feature type="transmembrane region" description="Helical" evidence="2">
    <location>
        <begin position="681"/>
        <end position="701"/>
    </location>
</feature>
<dbReference type="AlphaFoldDB" id="A0A848D9I5"/>
<name>A0A848D9I5_9BIFI</name>
<feature type="compositionally biased region" description="Pro residues" evidence="1">
    <location>
        <begin position="148"/>
        <end position="161"/>
    </location>
</feature>
<evidence type="ECO:0000256" key="1">
    <source>
        <dbReference type="SAM" id="MobiDB-lite"/>
    </source>
</evidence>
<feature type="transmembrane region" description="Helical" evidence="2">
    <location>
        <begin position="424"/>
        <end position="449"/>
    </location>
</feature>
<dbReference type="Proteomes" id="UP000583419">
    <property type="component" value="Unassembled WGS sequence"/>
</dbReference>
<feature type="region of interest" description="Disordered" evidence="1">
    <location>
        <begin position="97"/>
        <end position="123"/>
    </location>
</feature>
<feature type="transmembrane region" description="Helical" evidence="2">
    <location>
        <begin position="305"/>
        <end position="325"/>
    </location>
</feature>
<dbReference type="Pfam" id="PF13240">
    <property type="entry name" value="Zn_Ribbon_1"/>
    <property type="match status" value="1"/>
</dbReference>
<sequence>MYCPQCGNVVAEGAKFCNQCGKPLAHHQEHAIQPTMTQSVSGADTPHQPVPAPVVPQAPAPTPTSSVAMSDVTPNQATPATAPAIPQPIMGMPPLPQPHHPTPVATQPLHSPAPAMPASSQPTVELPTPGIANPMQQFNASGSSTPTMPQPPSAQPAVPQAPPQYIQQPVQPIDMENLARSGGAGLGIGVGAAFVTSVITAILALAVSSSVLDQITGTFNAFGSLSSDNLFGNTRDMNILQSIIFFMVQGVAGGFSITYQGDGFFSSSSTGSAWLGAGLSGFALLLGTAFGVYLLGRKNTIHLRWMGVASSAVVGVAAGIVYEILGLIGRIQISTITVSGTSVRTFFMAFLFAGGGALIGYALAQITPDASNVFTALHLWFHRARGFVRTVVETLLVFGILAFVIALVLYAYVAIRSGEAVSILLFPAILPMIAGFLFSFGSLGAIAVYGEAAGASVGLLGSSGEFASVSGGLGWFWLYVLVVVVATLYLGLREAARNMYDPAYAGWQHAWKAPLTAGLFWLVYAFAALSVGGTAQGHSVFAMPAMWSCLIVALWSFLVEVVALTFGQSVIVSVPKLWKFVVGGTVQPTPKEVLEYNRAMNQRSSNPSMPAAAVSGGASPSVPSSVASIAPNGNGQNGNAANGSQVFQAAVPMAAPANPTAPGVPGAAAAQPMSPNAKKTMVIAGIAVGALVVVAVAIGVLSSTVFNPKNAANAYLSQLSSGDYDAASKTVDPGIDTNRRALLTSAVSANGKNALSSPKIDSVSANGSEAVAQIEYSVHGTTTKDTLTLRKDGNTMLFFPKWVVSKPLLSTIVVEDSGAADTVLVNNVKVSKRNADPNSSSGALVFTVYPGTYTVSLPKSEYLTASAVTKYVTGGSSKSAVEAQLDVKATDKLVSAINDAIKTKMGKCGKVNDASSKACVLNEHIYNTDSKRNMSWTVTKFPTVSKQDIGITASGISFRTDYGDGKATLTYEEQDWFDENTWTPQTQDYSFSLSGTVTVDDGKPEVSFGD</sequence>
<proteinExistence type="predicted"/>
<evidence type="ECO:0000313" key="4">
    <source>
        <dbReference type="EMBL" id="NMF03121.1"/>
    </source>
</evidence>
<keyword evidence="2" id="KW-1133">Transmembrane helix</keyword>
<feature type="transmembrane region" description="Helical" evidence="2">
    <location>
        <begin position="387"/>
        <end position="412"/>
    </location>
</feature>
<feature type="region of interest" description="Disordered" evidence="1">
    <location>
        <begin position="141"/>
        <end position="161"/>
    </location>
</feature>
<evidence type="ECO:0000259" key="3">
    <source>
        <dbReference type="Pfam" id="PF13240"/>
    </source>
</evidence>
<gene>
    <name evidence="4" type="ORF">HF843_08120</name>
</gene>
<dbReference type="EMBL" id="JABAGJ010000013">
    <property type="protein sequence ID" value="NMF03121.1"/>
    <property type="molecule type" value="Genomic_DNA"/>
</dbReference>